<reference evidence="1" key="1">
    <citation type="submission" date="2020-05" db="EMBL/GenBank/DDBJ databases">
        <title>Large-scale comparative analyses of tick genomes elucidate their genetic diversity and vector capacities.</title>
        <authorList>
            <person name="Jia N."/>
            <person name="Wang J."/>
            <person name="Shi W."/>
            <person name="Du L."/>
            <person name="Sun Y."/>
            <person name="Zhan W."/>
            <person name="Jiang J."/>
            <person name="Wang Q."/>
            <person name="Zhang B."/>
            <person name="Ji P."/>
            <person name="Sakyi L.B."/>
            <person name="Cui X."/>
            <person name="Yuan T."/>
            <person name="Jiang B."/>
            <person name="Yang W."/>
            <person name="Lam T.T.-Y."/>
            <person name="Chang Q."/>
            <person name="Ding S."/>
            <person name="Wang X."/>
            <person name="Zhu J."/>
            <person name="Ruan X."/>
            <person name="Zhao L."/>
            <person name="Wei J."/>
            <person name="Que T."/>
            <person name="Du C."/>
            <person name="Cheng J."/>
            <person name="Dai P."/>
            <person name="Han X."/>
            <person name="Huang E."/>
            <person name="Gao Y."/>
            <person name="Liu J."/>
            <person name="Shao H."/>
            <person name="Ye R."/>
            <person name="Li L."/>
            <person name="Wei W."/>
            <person name="Wang X."/>
            <person name="Wang C."/>
            <person name="Yang T."/>
            <person name="Huo Q."/>
            <person name="Li W."/>
            <person name="Guo W."/>
            <person name="Chen H."/>
            <person name="Zhou L."/>
            <person name="Ni X."/>
            <person name="Tian J."/>
            <person name="Zhou Y."/>
            <person name="Sheng Y."/>
            <person name="Liu T."/>
            <person name="Pan Y."/>
            <person name="Xia L."/>
            <person name="Li J."/>
            <person name="Zhao F."/>
            <person name="Cao W."/>
        </authorList>
    </citation>
    <scope>NUCLEOTIDE SEQUENCE</scope>
    <source>
        <strain evidence="1">Dsil-2018</strain>
    </source>
</reference>
<name>A0ACB8CRV9_DERSI</name>
<protein>
    <submittedName>
        <fullName evidence="1">Uncharacterized protein</fullName>
    </submittedName>
</protein>
<dbReference type="Proteomes" id="UP000821865">
    <property type="component" value="Chromosome 5"/>
</dbReference>
<dbReference type="EMBL" id="CM023474">
    <property type="protein sequence ID" value="KAH7949801.1"/>
    <property type="molecule type" value="Genomic_DNA"/>
</dbReference>
<evidence type="ECO:0000313" key="2">
    <source>
        <dbReference type="Proteomes" id="UP000821865"/>
    </source>
</evidence>
<evidence type="ECO:0000313" key="1">
    <source>
        <dbReference type="EMBL" id="KAH7949801.1"/>
    </source>
</evidence>
<organism evidence="1 2">
    <name type="scientific">Dermacentor silvarum</name>
    <name type="common">Tick</name>
    <dbReference type="NCBI Taxonomy" id="543639"/>
    <lineage>
        <taxon>Eukaryota</taxon>
        <taxon>Metazoa</taxon>
        <taxon>Ecdysozoa</taxon>
        <taxon>Arthropoda</taxon>
        <taxon>Chelicerata</taxon>
        <taxon>Arachnida</taxon>
        <taxon>Acari</taxon>
        <taxon>Parasitiformes</taxon>
        <taxon>Ixodida</taxon>
        <taxon>Ixodoidea</taxon>
        <taxon>Ixodidae</taxon>
        <taxon>Rhipicephalinae</taxon>
        <taxon>Dermacentor</taxon>
    </lineage>
</organism>
<proteinExistence type="predicted"/>
<accession>A0ACB8CRV9</accession>
<comment type="caution">
    <text evidence="1">The sequence shown here is derived from an EMBL/GenBank/DDBJ whole genome shotgun (WGS) entry which is preliminary data.</text>
</comment>
<sequence>MTSVLQPMGQGVIEITHKLYRKNLLQRILLSYENGKGYEIDILGAVHLPMGTCKHVLPLLIANCFNHAGFCREAVRPQRETEDFSGCDQLCE</sequence>
<keyword evidence="2" id="KW-1185">Reference proteome</keyword>
<gene>
    <name evidence="1" type="ORF">HPB49_015404</name>
</gene>